<feature type="non-terminal residue" evidence="2">
    <location>
        <position position="163"/>
    </location>
</feature>
<dbReference type="InterPro" id="IPR043128">
    <property type="entry name" value="Rev_trsase/Diguanyl_cyclase"/>
</dbReference>
<dbReference type="PANTHER" id="PTHR34072:SF59">
    <property type="entry name" value="CCHC-TYPE INTEGRASE"/>
    <property type="match status" value="1"/>
</dbReference>
<dbReference type="EMBL" id="CP133621">
    <property type="protein sequence ID" value="WMV50963.1"/>
    <property type="molecule type" value="Genomic_DNA"/>
</dbReference>
<dbReference type="InterPro" id="IPR043502">
    <property type="entry name" value="DNA/RNA_pol_sf"/>
</dbReference>
<gene>
    <name evidence="2" type="ORF">MTR67_044348</name>
</gene>
<dbReference type="Gene3D" id="3.30.70.270">
    <property type="match status" value="1"/>
</dbReference>
<dbReference type="Proteomes" id="UP001234989">
    <property type="component" value="Chromosome 10"/>
</dbReference>
<dbReference type="AlphaFoldDB" id="A0AAF0UQE8"/>
<sequence>LGHIVSSKGIEVDPKKTDAVKSWPRPLTPSDIRSFVGLACYYRRFVEAYEKSFQELKDRLTTGLVLTLPEGTDGFVVYCDASRVGLGCVLMQNGKQLKGHEKNYPTHDFELAAVMFALKKSLQYVFSQKDLNLRQRRWLELLKDYDMSFLHHPGKANAVADAL</sequence>
<evidence type="ECO:0000313" key="2">
    <source>
        <dbReference type="EMBL" id="WMV50963.1"/>
    </source>
</evidence>
<reference evidence="2" key="1">
    <citation type="submission" date="2023-08" db="EMBL/GenBank/DDBJ databases">
        <title>A de novo genome assembly of Solanum verrucosum Schlechtendal, a Mexican diploid species geographically isolated from the other diploid A-genome species in potato relatives.</title>
        <authorList>
            <person name="Hosaka K."/>
        </authorList>
    </citation>
    <scope>NUCLEOTIDE SEQUENCE</scope>
    <source>
        <tissue evidence="2">Young leaves</tissue>
    </source>
</reference>
<evidence type="ECO:0000259" key="1">
    <source>
        <dbReference type="Pfam" id="PF17919"/>
    </source>
</evidence>
<feature type="non-terminal residue" evidence="2">
    <location>
        <position position="1"/>
    </location>
</feature>
<dbReference type="InterPro" id="IPR041577">
    <property type="entry name" value="RT_RNaseH_2"/>
</dbReference>
<proteinExistence type="predicted"/>
<accession>A0AAF0UQE8</accession>
<dbReference type="SUPFAM" id="SSF56672">
    <property type="entry name" value="DNA/RNA polymerases"/>
    <property type="match status" value="1"/>
</dbReference>
<feature type="domain" description="Reverse transcriptase/retrotransposon-derived protein RNase H-like" evidence="1">
    <location>
        <begin position="47"/>
        <end position="129"/>
    </location>
</feature>
<evidence type="ECO:0000313" key="3">
    <source>
        <dbReference type="Proteomes" id="UP001234989"/>
    </source>
</evidence>
<dbReference type="PANTHER" id="PTHR34072">
    <property type="entry name" value="ENZYMATIC POLYPROTEIN-RELATED"/>
    <property type="match status" value="1"/>
</dbReference>
<protein>
    <recommendedName>
        <fullName evidence="1">Reverse transcriptase/retrotransposon-derived protein RNase H-like domain-containing protein</fullName>
    </recommendedName>
</protein>
<dbReference type="CDD" id="cd09274">
    <property type="entry name" value="RNase_HI_RT_Ty3"/>
    <property type="match status" value="1"/>
</dbReference>
<dbReference type="Pfam" id="PF17919">
    <property type="entry name" value="RT_RNaseH_2"/>
    <property type="match status" value="1"/>
</dbReference>
<keyword evidence="3" id="KW-1185">Reference proteome</keyword>
<name>A0AAF0UQE8_SOLVR</name>
<organism evidence="2 3">
    <name type="scientific">Solanum verrucosum</name>
    <dbReference type="NCBI Taxonomy" id="315347"/>
    <lineage>
        <taxon>Eukaryota</taxon>
        <taxon>Viridiplantae</taxon>
        <taxon>Streptophyta</taxon>
        <taxon>Embryophyta</taxon>
        <taxon>Tracheophyta</taxon>
        <taxon>Spermatophyta</taxon>
        <taxon>Magnoliopsida</taxon>
        <taxon>eudicotyledons</taxon>
        <taxon>Gunneridae</taxon>
        <taxon>Pentapetalae</taxon>
        <taxon>asterids</taxon>
        <taxon>lamiids</taxon>
        <taxon>Solanales</taxon>
        <taxon>Solanaceae</taxon>
        <taxon>Solanoideae</taxon>
        <taxon>Solaneae</taxon>
        <taxon>Solanum</taxon>
    </lineage>
</organism>